<evidence type="ECO:0000256" key="1">
    <source>
        <dbReference type="SAM" id="Coils"/>
    </source>
</evidence>
<feature type="coiled-coil region" evidence="1">
    <location>
        <begin position="211"/>
        <end position="238"/>
    </location>
</feature>
<dbReference type="Pfam" id="PF13476">
    <property type="entry name" value="AAA_23"/>
    <property type="match status" value="1"/>
</dbReference>
<name>A0ABR9DH70_9GAMM</name>
<dbReference type="RefSeq" id="WP_192394975.1">
    <property type="nucleotide sequence ID" value="NZ_CAJHIU010000002.1"/>
</dbReference>
<dbReference type="InterPro" id="IPR017599">
    <property type="entry name" value="DNA_S_DndD"/>
</dbReference>
<keyword evidence="4" id="KW-1185">Reference proteome</keyword>
<dbReference type="InterPro" id="IPR038729">
    <property type="entry name" value="Rad50/SbcC_AAA"/>
</dbReference>
<comment type="caution">
    <text evidence="3">The sequence shown here is derived from an EMBL/GenBank/DDBJ whole genome shotgun (WGS) entry which is preliminary data.</text>
</comment>
<sequence length="666" mass="74982">MILESLKVNNFRVFKGEHEFALAPRYVEGNLRPIILFGGLNGAGKTTMLTAIRLALYGRQSLGPGTTQKNYYQFLSDSIHNSKTTGVKANNASVELIFSYANLGVISHYHIKRSWTMSTNKVDESLKIAQDGHPIHNLSYEQAQGFLNELIPIGVSDLFFFDGEKIADLAEDSVGNALGDSVKKLIGLDLIEKLSADITVYIRNQNKQKLSEDIKANINTLEVHLEEQKKAIASEQEKYGTIRYELAYASTSIDQLNNNLNAQGGAWAATREKEIAKLTSYKTEKELLESQLREVISDSFPFSIAPEYINRCLGQLEHEATFKHSKSTAKIISKHLASLEKRLSSIIDQPTFSIINEELQTEFSDLFNIDDKCHLIHDVSDSLHKNIESILTDAIKHQKTKTDRLAKAIETINQKIDDAGINIARAPEQDVLVARIKELNEAQETKSKLEIQAAEQKNLLKGYLREAMNTVKVLNQLHTQYIDSDETNRALVYAHKAKKALNEFAKRVAINKIKNVESEFTESYKRFARKSDTNISAKIEPLNFSVKLFDDFGSEVPKGSLSAGERQIYAVAMLDALTKTSGRKLPIIIDTPLGRLDSKHRKKLVENYFPNASHQVIILSTDTEIDKTYYSFLKDYTSHTIMLDYIGLEGTSNIEEGYFWQSLETA</sequence>
<dbReference type="SUPFAM" id="SSF52540">
    <property type="entry name" value="P-loop containing nucleoside triphosphate hydrolases"/>
    <property type="match status" value="1"/>
</dbReference>
<feature type="domain" description="Rad50/SbcC-type AAA" evidence="2">
    <location>
        <begin position="5"/>
        <end position="228"/>
    </location>
</feature>
<dbReference type="Gene3D" id="3.40.50.300">
    <property type="entry name" value="P-loop containing nucleotide triphosphate hydrolases"/>
    <property type="match status" value="2"/>
</dbReference>
<evidence type="ECO:0000259" key="2">
    <source>
        <dbReference type="Pfam" id="PF13476"/>
    </source>
</evidence>
<reference evidence="3 4" key="1">
    <citation type="submission" date="2020-09" db="EMBL/GenBank/DDBJ databases">
        <title>Methylomonas albis sp. nov. and Methylomonas fluvii sp. nov.: Two cold-adapted methanotrophs from the River Elbe and an amended description of Methylovulum psychrotolerans strain Eb1.</title>
        <authorList>
            <person name="Bussmann I.K."/>
            <person name="Klings K.-W."/>
            <person name="Warnstedt J."/>
            <person name="Hoppert M."/>
            <person name="Saborowski A."/>
            <person name="Horn F."/>
            <person name="Liebner S."/>
        </authorList>
    </citation>
    <scope>NUCLEOTIDE SEQUENCE [LARGE SCALE GENOMIC DNA]</scope>
    <source>
        <strain evidence="3 4">EbB</strain>
    </source>
</reference>
<keyword evidence="1" id="KW-0175">Coiled coil</keyword>
<proteinExistence type="predicted"/>
<evidence type="ECO:0000313" key="4">
    <source>
        <dbReference type="Proteomes" id="UP000641152"/>
    </source>
</evidence>
<dbReference type="PANTHER" id="PTHR32114">
    <property type="entry name" value="ABC TRANSPORTER ABCH.3"/>
    <property type="match status" value="1"/>
</dbReference>
<organism evidence="3 4">
    <name type="scientific">Methylomonas fluvii</name>
    <dbReference type="NCBI Taxonomy" id="1854564"/>
    <lineage>
        <taxon>Bacteria</taxon>
        <taxon>Pseudomonadati</taxon>
        <taxon>Pseudomonadota</taxon>
        <taxon>Gammaproteobacteria</taxon>
        <taxon>Methylococcales</taxon>
        <taxon>Methylococcaceae</taxon>
        <taxon>Methylomonas</taxon>
    </lineage>
</organism>
<evidence type="ECO:0000313" key="3">
    <source>
        <dbReference type="EMBL" id="MBD9362275.1"/>
    </source>
</evidence>
<dbReference type="NCBIfam" id="TIGR03185">
    <property type="entry name" value="DNA_S_dndD"/>
    <property type="match status" value="1"/>
</dbReference>
<dbReference type="EMBL" id="JACXST010000002">
    <property type="protein sequence ID" value="MBD9362275.1"/>
    <property type="molecule type" value="Genomic_DNA"/>
</dbReference>
<dbReference type="InterPro" id="IPR027417">
    <property type="entry name" value="P-loop_NTPase"/>
</dbReference>
<feature type="coiled-coil region" evidence="1">
    <location>
        <begin position="432"/>
        <end position="466"/>
    </location>
</feature>
<gene>
    <name evidence="3" type="primary">dndD</name>
    <name evidence="3" type="ORF">EBB_17495</name>
</gene>
<dbReference type="Proteomes" id="UP000641152">
    <property type="component" value="Unassembled WGS sequence"/>
</dbReference>
<protein>
    <submittedName>
        <fullName evidence="3">DNA sulfur modification protein DndD</fullName>
    </submittedName>
</protein>
<dbReference type="PANTHER" id="PTHR32114:SF2">
    <property type="entry name" value="ABC TRANSPORTER ABCH.3"/>
    <property type="match status" value="1"/>
</dbReference>
<accession>A0ABR9DH70</accession>
<feature type="coiled-coil region" evidence="1">
    <location>
        <begin position="271"/>
        <end position="298"/>
    </location>
</feature>